<organism evidence="1 2">
    <name type="scientific">Ancylomarina salipaludis</name>
    <dbReference type="NCBI Taxonomy" id="2501299"/>
    <lineage>
        <taxon>Bacteria</taxon>
        <taxon>Pseudomonadati</taxon>
        <taxon>Bacteroidota</taxon>
        <taxon>Bacteroidia</taxon>
        <taxon>Marinilabiliales</taxon>
        <taxon>Marinifilaceae</taxon>
        <taxon>Ancylomarina</taxon>
    </lineage>
</organism>
<dbReference type="Proteomes" id="UP000289703">
    <property type="component" value="Unassembled WGS sequence"/>
</dbReference>
<sequence>MIKFKRHIKVDGEIFETWMGLEIKKKGGRPNVSVYYYTDDPELEMSAHHLIKANFQSKDEAVKHGCLFMRAMYKDMIKREKGLVNNDEEENEVDW</sequence>
<proteinExistence type="predicted"/>
<reference evidence="1 2" key="1">
    <citation type="submission" date="2019-01" db="EMBL/GenBank/DDBJ databases">
        <title>Ancylomarina salipaludis sp. nov., isolated from a salt marsh.</title>
        <authorList>
            <person name="Yoon J.-H."/>
        </authorList>
    </citation>
    <scope>NUCLEOTIDE SEQUENCE [LARGE SCALE GENOMIC DNA]</scope>
    <source>
        <strain evidence="1 2">SHSM-M15</strain>
    </source>
</reference>
<keyword evidence="2" id="KW-1185">Reference proteome</keyword>
<dbReference type="OrthoDB" id="1121299at2"/>
<dbReference type="RefSeq" id="WP_129255678.1">
    <property type="nucleotide sequence ID" value="NZ_SAXA01000021.1"/>
</dbReference>
<dbReference type="EMBL" id="SAXA01000021">
    <property type="protein sequence ID" value="RXQ87846.1"/>
    <property type="molecule type" value="Genomic_DNA"/>
</dbReference>
<dbReference type="AlphaFoldDB" id="A0A4Q1JI92"/>
<accession>A0A4Q1JI92</accession>
<comment type="caution">
    <text evidence="1">The sequence shown here is derived from an EMBL/GenBank/DDBJ whole genome shotgun (WGS) entry which is preliminary data.</text>
</comment>
<protein>
    <submittedName>
        <fullName evidence="1">Uncharacterized protein</fullName>
    </submittedName>
</protein>
<evidence type="ECO:0000313" key="2">
    <source>
        <dbReference type="Proteomes" id="UP000289703"/>
    </source>
</evidence>
<evidence type="ECO:0000313" key="1">
    <source>
        <dbReference type="EMBL" id="RXQ87846.1"/>
    </source>
</evidence>
<gene>
    <name evidence="1" type="ORF">EO244_15920</name>
</gene>
<name>A0A4Q1JI92_9BACT</name>